<gene>
    <name evidence="2" type="ORF">SAMN05444682_111116</name>
</gene>
<feature type="region of interest" description="Disordered" evidence="1">
    <location>
        <begin position="1"/>
        <end position="61"/>
    </location>
</feature>
<dbReference type="STRING" id="1477437.SAMN05444682_111116"/>
<organism evidence="2 3">
    <name type="scientific">Parapedobacter indicus</name>
    <dbReference type="NCBI Taxonomy" id="1477437"/>
    <lineage>
        <taxon>Bacteria</taxon>
        <taxon>Pseudomonadati</taxon>
        <taxon>Bacteroidota</taxon>
        <taxon>Sphingobacteriia</taxon>
        <taxon>Sphingobacteriales</taxon>
        <taxon>Sphingobacteriaceae</taxon>
        <taxon>Parapedobacter</taxon>
    </lineage>
</organism>
<feature type="compositionally biased region" description="Basic and acidic residues" evidence="1">
    <location>
        <begin position="1"/>
        <end position="15"/>
    </location>
</feature>
<dbReference type="RefSeq" id="WP_090630234.1">
    <property type="nucleotide sequence ID" value="NZ_FOQO01000011.1"/>
</dbReference>
<reference evidence="2 3" key="1">
    <citation type="submission" date="2016-10" db="EMBL/GenBank/DDBJ databases">
        <authorList>
            <person name="de Groot N.N."/>
        </authorList>
    </citation>
    <scope>NUCLEOTIDE SEQUENCE [LARGE SCALE GENOMIC DNA]</scope>
    <source>
        <strain evidence="2 3">RK1</strain>
    </source>
</reference>
<name>A0A1I3SRB2_9SPHI</name>
<protein>
    <submittedName>
        <fullName evidence="2">Uncharacterized protein</fullName>
    </submittedName>
</protein>
<dbReference type="Proteomes" id="UP000198670">
    <property type="component" value="Unassembled WGS sequence"/>
</dbReference>
<evidence type="ECO:0000256" key="1">
    <source>
        <dbReference type="SAM" id="MobiDB-lite"/>
    </source>
</evidence>
<dbReference type="AlphaFoldDB" id="A0A1I3SRB2"/>
<sequence>MKRKSIAETPERSRNTEMGNPTSDKTFKDTRTLKRHQGLPNAGGVRTGKTKIDNSQGNENS</sequence>
<dbReference type="OrthoDB" id="9914502at2"/>
<proteinExistence type="predicted"/>
<accession>A0A1I3SRB2</accession>
<evidence type="ECO:0000313" key="3">
    <source>
        <dbReference type="Proteomes" id="UP000198670"/>
    </source>
</evidence>
<keyword evidence="3" id="KW-1185">Reference proteome</keyword>
<evidence type="ECO:0000313" key="2">
    <source>
        <dbReference type="EMBL" id="SFJ60121.1"/>
    </source>
</evidence>
<dbReference type="EMBL" id="FOQO01000011">
    <property type="protein sequence ID" value="SFJ60121.1"/>
    <property type="molecule type" value="Genomic_DNA"/>
</dbReference>